<keyword evidence="4" id="KW-1242">Viral contractile tail ejection system</keyword>
<proteinExistence type="inferred from homology"/>
<comment type="similarity">
    <text evidence="1">Belongs to the myoviridae tail sheath protein family.</text>
</comment>
<evidence type="ECO:0000256" key="7">
    <source>
        <dbReference type="ARBA" id="ARBA00023296"/>
    </source>
</evidence>
<evidence type="ECO:0000256" key="1">
    <source>
        <dbReference type="ARBA" id="ARBA00008005"/>
    </source>
</evidence>
<dbReference type="Pfam" id="PF17482">
    <property type="entry name" value="Phage_sheath_1C"/>
    <property type="match status" value="1"/>
</dbReference>
<keyword evidence="2" id="KW-1162">Viral penetration into host cytoplasm</keyword>
<evidence type="ECO:0000256" key="6">
    <source>
        <dbReference type="ARBA" id="ARBA00023009"/>
    </source>
</evidence>
<sequence>MASTQLSPGVVVLERDLTNVVNATVDNVAAIVGSFEKGPVEQIVSVTSEKELLAIFGRPTNSNFEYWFSAAQYLLYGGTMKIVRAMSNSLKNAIDTAQFTNTVFSANDTTLTVQSTTDFDVTDLLLIDAEIVSIGSVSGNDVVVTRGQLATASVSHAAGSQVTLIEGAGSASTINEGSTFTDADTTLSVASVATLGAGTNSYIRIDDEILQVSGVAGNDLTVTRGALSTTAAAHTDGSAVTLLTVSTNKTTINEQTSTGITAPLIKNLDAYESTIKDASNNWKWAGKTAGTHGNSLRVVITDAGADQVLYLAQPSSAEWEFASGAEISYSPANIFGKVYSYTVVLTLEENSTLVGNFVADNFYNGLSGNISGRLVAYDKETQKLEISVDSTASDYWEVGDTITELANNAGSPGSATGTSGKILSISRELRVSLNKTSPLFQANQTVVDGNAATVSAVAVASDYETRPYGQGEKWINIAPRPGTSAWADERGGYRDLLHVLVLDGDGALTGTPGALLEKFTNLSKGSDAKSPQGESLYYVDVLMNKSQYIYWGSHETANIFDRSGTADGSWGGSVVNRDFDLLKSDNALFGGDDTSGLDPNSIPVIGTKNNGSVKYHLQGGVDGYTVDRPSLLAGYDLFSDAETQEVDYVLMGPSMSNMSDTIAKAQKVIDIASTRKDCMAFVSPYRADVIGIPNVTDIVDKTISFFDQLSSSSYAVFDNNYKYIYDRYNDVYRYIPCNADIAGLTLSTTLNQEPWFSPAGFNRGQLRNAVKLAYSPLKDHRDRLYAARVNPIVAFPGEGIVLFGDKTALAYQSAFDRINVRRLFLVLEGAIAQAAKTQLFELNDEFTRQGFKNIVEPFMRSVQSRRGVTDFLVVCDSTNNPPEAIDRGEFYAEIFIKPTRSINFITLTFTATRTGASFSEVAT</sequence>
<gene>
    <name evidence="10" type="ORF">PTIM40_130</name>
</gene>
<evidence type="ECO:0000256" key="2">
    <source>
        <dbReference type="ARBA" id="ARBA00022595"/>
    </source>
</evidence>
<evidence type="ECO:0000256" key="4">
    <source>
        <dbReference type="ARBA" id="ARBA00022766"/>
    </source>
</evidence>
<dbReference type="Pfam" id="PF04984">
    <property type="entry name" value="Phage_sheath_1"/>
    <property type="match status" value="1"/>
</dbReference>
<keyword evidence="5" id="KW-1229">Viral tail sheath protein</keyword>
<dbReference type="EMBL" id="KP211958">
    <property type="protein sequence ID" value="AJK27557.1"/>
    <property type="molecule type" value="Genomic_DNA"/>
</dbReference>
<keyword evidence="11" id="KW-1185">Reference proteome</keyword>
<keyword evidence="7" id="KW-1160">Virus entry into host cell</keyword>
<dbReference type="KEGG" id="vg:26516675"/>
<feature type="domain" description="Tail sheath protein subtilisin-like" evidence="8">
    <location>
        <begin position="641"/>
        <end position="808"/>
    </location>
</feature>
<dbReference type="GO" id="GO:0098027">
    <property type="term" value="C:virus tail, sheath"/>
    <property type="evidence" value="ECO:0007669"/>
    <property type="project" value="UniProtKB-KW"/>
</dbReference>
<evidence type="ECO:0000256" key="3">
    <source>
        <dbReference type="ARBA" id="ARBA00022732"/>
    </source>
</evidence>
<accession>A0A0C5ADZ8</accession>
<dbReference type="InterPro" id="IPR035089">
    <property type="entry name" value="Phage_sheath_subtilisin"/>
</dbReference>
<dbReference type="GO" id="GO:0099000">
    <property type="term" value="P:symbiont genome ejection through host cell envelope, contractile tail mechanism"/>
    <property type="evidence" value="ECO:0007669"/>
    <property type="project" value="UniProtKB-KW"/>
</dbReference>
<name>A0A0C5ADZ8_9CAUD</name>
<dbReference type="PANTHER" id="PTHR35861:SF1">
    <property type="entry name" value="PHAGE TAIL SHEATH PROTEIN"/>
    <property type="match status" value="1"/>
</dbReference>
<keyword evidence="5" id="KW-0946">Virion</keyword>
<dbReference type="InterPro" id="IPR052042">
    <property type="entry name" value="Tail_sheath_structural"/>
</dbReference>
<keyword evidence="3" id="KW-1227">Viral tail protein</keyword>
<feature type="domain" description="Tail sheath protein C-terminal" evidence="9">
    <location>
        <begin position="813"/>
        <end position="912"/>
    </location>
</feature>
<dbReference type="GeneID" id="26516675"/>
<dbReference type="Proteomes" id="UP000032135">
    <property type="component" value="Segment"/>
</dbReference>
<evidence type="ECO:0000256" key="5">
    <source>
        <dbReference type="ARBA" id="ARBA00023003"/>
    </source>
</evidence>
<evidence type="ECO:0000259" key="9">
    <source>
        <dbReference type="Pfam" id="PF17482"/>
    </source>
</evidence>
<dbReference type="OrthoDB" id="879at10239"/>
<reference evidence="10 11" key="1">
    <citation type="submission" date="2014-11" db="EMBL/GenBank/DDBJ databases">
        <authorList>
            <person name="Fedida A."/>
            <person name="Lindell D."/>
        </authorList>
    </citation>
    <scope>NUCLEOTIDE SEQUENCE [LARGE SCALE GENOMIC DNA]</scope>
</reference>
<keyword evidence="6" id="KW-1171">Viral genome ejection through host cell envelope</keyword>
<dbReference type="Gene3D" id="3.40.50.11780">
    <property type="match status" value="2"/>
</dbReference>
<dbReference type="PANTHER" id="PTHR35861">
    <property type="match status" value="1"/>
</dbReference>
<dbReference type="InterPro" id="IPR020287">
    <property type="entry name" value="Tail_sheath_C"/>
</dbReference>
<evidence type="ECO:0000259" key="8">
    <source>
        <dbReference type="Pfam" id="PF04984"/>
    </source>
</evidence>
<dbReference type="RefSeq" id="YP_009188205.1">
    <property type="nucleotide sequence ID" value="NC_028663.1"/>
</dbReference>
<evidence type="ECO:0000313" key="11">
    <source>
        <dbReference type="Proteomes" id="UP000032135"/>
    </source>
</evidence>
<organism evidence="10 11">
    <name type="scientific">Cyanophage P-TIM40</name>
    <dbReference type="NCBI Taxonomy" id="1589733"/>
    <lineage>
        <taxon>Viruses</taxon>
        <taxon>Duplodnaviria</taxon>
        <taxon>Heunggongvirae</taxon>
        <taxon>Uroviricota</taxon>
        <taxon>Caudoviricetes</taxon>
        <taxon>Pantevenvirales</taxon>
        <taxon>Kyanoviridae</taxon>
        <taxon>Libanvirus</taxon>
        <taxon>Libanvirus ptim40</taxon>
    </lineage>
</organism>
<evidence type="ECO:0000313" key="10">
    <source>
        <dbReference type="EMBL" id="AJK27557.1"/>
    </source>
</evidence>
<protein>
    <submittedName>
        <fullName evidence="10">Tail sheath monomer</fullName>
    </submittedName>
</protein>